<gene>
    <name evidence="2" type="ORF">GCM10022211_19810</name>
</gene>
<keyword evidence="3" id="KW-1185">Reference proteome</keyword>
<organism evidence="2 3">
    <name type="scientific">Sphingomonas humi</name>
    <dbReference type="NCBI Taxonomy" id="335630"/>
    <lineage>
        <taxon>Bacteria</taxon>
        <taxon>Pseudomonadati</taxon>
        <taxon>Pseudomonadota</taxon>
        <taxon>Alphaproteobacteria</taxon>
        <taxon>Sphingomonadales</taxon>
        <taxon>Sphingomonadaceae</taxon>
        <taxon>Sphingomonas</taxon>
    </lineage>
</organism>
<dbReference type="Proteomes" id="UP001501310">
    <property type="component" value="Unassembled WGS sequence"/>
</dbReference>
<feature type="region of interest" description="Disordered" evidence="1">
    <location>
        <begin position="170"/>
        <end position="209"/>
    </location>
</feature>
<feature type="compositionally biased region" description="Low complexity" evidence="1">
    <location>
        <begin position="190"/>
        <end position="202"/>
    </location>
</feature>
<accession>A0ABP7S619</accession>
<evidence type="ECO:0000313" key="3">
    <source>
        <dbReference type="Proteomes" id="UP001501310"/>
    </source>
</evidence>
<evidence type="ECO:0000313" key="2">
    <source>
        <dbReference type="EMBL" id="GAA4006873.1"/>
    </source>
</evidence>
<protein>
    <recommendedName>
        <fullName evidence="4">Lipoprotein</fullName>
    </recommendedName>
</protein>
<proteinExistence type="predicted"/>
<evidence type="ECO:0000256" key="1">
    <source>
        <dbReference type="SAM" id="MobiDB-lite"/>
    </source>
</evidence>
<reference evidence="3" key="1">
    <citation type="journal article" date="2019" name="Int. J. Syst. Evol. Microbiol.">
        <title>The Global Catalogue of Microorganisms (GCM) 10K type strain sequencing project: providing services to taxonomists for standard genome sequencing and annotation.</title>
        <authorList>
            <consortium name="The Broad Institute Genomics Platform"/>
            <consortium name="The Broad Institute Genome Sequencing Center for Infectious Disease"/>
            <person name="Wu L."/>
            <person name="Ma J."/>
        </authorList>
    </citation>
    <scope>NUCLEOTIDE SEQUENCE [LARGE SCALE GENOMIC DNA]</scope>
    <source>
        <strain evidence="3">JCM 16603</strain>
    </source>
</reference>
<evidence type="ECO:0008006" key="4">
    <source>
        <dbReference type="Google" id="ProtNLM"/>
    </source>
</evidence>
<feature type="compositionally biased region" description="Basic and acidic residues" evidence="1">
    <location>
        <begin position="170"/>
        <end position="189"/>
    </location>
</feature>
<dbReference type="EMBL" id="BAAAZD010000002">
    <property type="protein sequence ID" value="GAA4006873.1"/>
    <property type="molecule type" value="Genomic_DNA"/>
</dbReference>
<comment type="caution">
    <text evidence="2">The sequence shown here is derived from an EMBL/GenBank/DDBJ whole genome shotgun (WGS) entry which is preliminary data.</text>
</comment>
<name>A0ABP7S619_9SPHN</name>
<sequence>MLRLVVLGLLAFGLAACGKDEIKVDPATAWSNLQFVDQTPGMAAALTLAGVEPVVQRDENNRTMTWRLWHKGEELGQVVARITPAGANSIVDVDFVDLQRTLSSAAQQDLSVILKEDATPMYREAVMAKIERRSFDQSTLVPLVKKFSAAYMANGFEDTRQEMLAQMPERDFAKEERDRQALIEQERGQDQQSQDATQQGSAEFRPSTE</sequence>
<dbReference type="PROSITE" id="PS51257">
    <property type="entry name" value="PROKAR_LIPOPROTEIN"/>
    <property type="match status" value="1"/>
</dbReference>
<dbReference type="RefSeq" id="WP_344710104.1">
    <property type="nucleotide sequence ID" value="NZ_BAAAZD010000002.1"/>
</dbReference>